<keyword evidence="4 9" id="KW-0812">Transmembrane</keyword>
<comment type="similarity">
    <text evidence="2">Belongs to the SYS1 family.</text>
</comment>
<keyword evidence="7" id="KW-0333">Golgi apparatus</keyword>
<evidence type="ECO:0000256" key="2">
    <source>
        <dbReference type="ARBA" id="ARBA00008160"/>
    </source>
</evidence>
<dbReference type="AlphaFoldDB" id="A0ABD2AGA4"/>
<evidence type="ECO:0000256" key="9">
    <source>
        <dbReference type="SAM" id="Phobius"/>
    </source>
</evidence>
<dbReference type="Pfam" id="PF09801">
    <property type="entry name" value="SYS1"/>
    <property type="match status" value="1"/>
</dbReference>
<dbReference type="PANTHER" id="PTHR12952:SF0">
    <property type="entry name" value="PROTEIN SYS1 HOMOLOG"/>
    <property type="match status" value="1"/>
</dbReference>
<accession>A0ABD2AGA4</accession>
<dbReference type="Proteomes" id="UP001607302">
    <property type="component" value="Unassembled WGS sequence"/>
</dbReference>
<proteinExistence type="inferred from homology"/>
<evidence type="ECO:0000313" key="10">
    <source>
        <dbReference type="EMBL" id="KAL2719638.1"/>
    </source>
</evidence>
<evidence type="ECO:0000313" key="11">
    <source>
        <dbReference type="Proteomes" id="UP001607302"/>
    </source>
</evidence>
<feature type="transmembrane region" description="Helical" evidence="9">
    <location>
        <begin position="30"/>
        <end position="58"/>
    </location>
</feature>
<keyword evidence="5" id="KW-0653">Protein transport</keyword>
<reference evidence="10 11" key="1">
    <citation type="journal article" date="2024" name="Ann. Entomol. Soc. Am.">
        <title>Genomic analyses of the southern and eastern yellowjacket wasps (Hymenoptera: Vespidae) reveal evolutionary signatures of social life.</title>
        <authorList>
            <person name="Catto M.A."/>
            <person name="Caine P.B."/>
            <person name="Orr S.E."/>
            <person name="Hunt B.G."/>
            <person name="Goodisman M.A.D."/>
        </authorList>
    </citation>
    <scope>NUCLEOTIDE SEQUENCE [LARGE SCALE GENOMIC DNA]</scope>
    <source>
        <strain evidence="10">233</strain>
        <tissue evidence="10">Head and thorax</tissue>
    </source>
</reference>
<dbReference type="GO" id="GO:0015031">
    <property type="term" value="P:protein transport"/>
    <property type="evidence" value="ECO:0007669"/>
    <property type="project" value="UniProtKB-KW"/>
</dbReference>
<dbReference type="PANTHER" id="PTHR12952">
    <property type="entry name" value="SYS1"/>
    <property type="match status" value="1"/>
</dbReference>
<name>A0ABD2AGA4_VESSQ</name>
<keyword evidence="3" id="KW-0813">Transport</keyword>
<organism evidence="10 11">
    <name type="scientific">Vespula squamosa</name>
    <name type="common">Southern yellow jacket</name>
    <name type="synonym">Wasp</name>
    <dbReference type="NCBI Taxonomy" id="30214"/>
    <lineage>
        <taxon>Eukaryota</taxon>
        <taxon>Metazoa</taxon>
        <taxon>Ecdysozoa</taxon>
        <taxon>Arthropoda</taxon>
        <taxon>Hexapoda</taxon>
        <taxon>Insecta</taxon>
        <taxon>Pterygota</taxon>
        <taxon>Neoptera</taxon>
        <taxon>Endopterygota</taxon>
        <taxon>Hymenoptera</taxon>
        <taxon>Apocrita</taxon>
        <taxon>Aculeata</taxon>
        <taxon>Vespoidea</taxon>
        <taxon>Vespidae</taxon>
        <taxon>Vespinae</taxon>
        <taxon>Vespula</taxon>
    </lineage>
</organism>
<feature type="transmembrane region" description="Helical" evidence="9">
    <location>
        <begin position="109"/>
        <end position="128"/>
    </location>
</feature>
<evidence type="ECO:0000256" key="6">
    <source>
        <dbReference type="ARBA" id="ARBA00022989"/>
    </source>
</evidence>
<dbReference type="InterPro" id="IPR019185">
    <property type="entry name" value="Integral_membrane_SYS1-rel"/>
</dbReference>
<keyword evidence="11" id="KW-1185">Reference proteome</keyword>
<evidence type="ECO:0000256" key="5">
    <source>
        <dbReference type="ARBA" id="ARBA00022927"/>
    </source>
</evidence>
<dbReference type="GO" id="GO:0000139">
    <property type="term" value="C:Golgi membrane"/>
    <property type="evidence" value="ECO:0007669"/>
    <property type="project" value="UniProtKB-SubCell"/>
</dbReference>
<gene>
    <name evidence="10" type="ORF">V1478_011100</name>
</gene>
<comment type="subcellular location">
    <subcellularLocation>
        <location evidence="1">Golgi apparatus membrane</location>
        <topology evidence="1">Multi-pass membrane protein</topology>
    </subcellularLocation>
</comment>
<feature type="transmembrane region" description="Helical" evidence="9">
    <location>
        <begin position="78"/>
        <end position="102"/>
    </location>
</feature>
<evidence type="ECO:0000256" key="3">
    <source>
        <dbReference type="ARBA" id="ARBA00022448"/>
    </source>
</evidence>
<dbReference type="EMBL" id="JAUDFV010000149">
    <property type="protein sequence ID" value="KAL2719638.1"/>
    <property type="molecule type" value="Genomic_DNA"/>
</dbReference>
<keyword evidence="8 9" id="KW-0472">Membrane</keyword>
<sequence>MVFIYGMNLFSSKAMNNISGQFRKTTWDPILIISQIVAVQSVMYFFLGIWIWIIASLLGSTNSLDYAFQYKEIHVRNFGGQLVIVIFILNALVGAMALWWLVQRTKQCMDFACTAHLIHLCCCWAYNASFPTSFSWWSLNIVSLSIMCVCGEFLCMRTELQAIPLVILRSENHLMMIFLVKSQTTITAGCPKGPPPPSQATTRSFLGVDVTIGTFVRDILLEDSSRRKIPLFAIFINCYNTVP</sequence>
<evidence type="ECO:0000256" key="1">
    <source>
        <dbReference type="ARBA" id="ARBA00004653"/>
    </source>
</evidence>
<evidence type="ECO:0000256" key="8">
    <source>
        <dbReference type="ARBA" id="ARBA00023136"/>
    </source>
</evidence>
<evidence type="ECO:0000256" key="7">
    <source>
        <dbReference type="ARBA" id="ARBA00023034"/>
    </source>
</evidence>
<keyword evidence="6 9" id="KW-1133">Transmembrane helix</keyword>
<evidence type="ECO:0000256" key="4">
    <source>
        <dbReference type="ARBA" id="ARBA00022692"/>
    </source>
</evidence>
<comment type="caution">
    <text evidence="10">The sequence shown here is derived from an EMBL/GenBank/DDBJ whole genome shotgun (WGS) entry which is preliminary data.</text>
</comment>
<protein>
    <submittedName>
        <fullName evidence="10">Protein SYS1</fullName>
    </submittedName>
</protein>